<sequence length="173" mass="19629">MKELEANKKRPQDYPGGHMGNHNVRKDFANSKIAWYVKNSPEAKRLWISGVNVMTLVYDKAHTFWNKDLPSAIFFGSLTKAEKNESLPGVSLFPSSKVAKKYPPGALKDLVTCPVRDCVAKRNTMCVIVTKHDTELGRSLAKKYRRDSFTFLSSKSDAQDFQALARRMRRCLS</sequence>
<name>A0ABN8BSC1_9STRA</name>
<feature type="compositionally biased region" description="Basic and acidic residues" evidence="1">
    <location>
        <begin position="1"/>
        <end position="12"/>
    </location>
</feature>
<gene>
    <name evidence="2" type="ORF">PFR001_LOCUS435</name>
</gene>
<comment type="caution">
    <text evidence="2">The sequence shown here is derived from an EMBL/GenBank/DDBJ whole genome shotgun (WGS) entry which is preliminary data.</text>
</comment>
<reference evidence="2 3" key="1">
    <citation type="submission" date="2021-11" db="EMBL/GenBank/DDBJ databases">
        <authorList>
            <person name="Islam A."/>
            <person name="Islam S."/>
            <person name="Flora M.S."/>
            <person name="Rahman M."/>
            <person name="Ziaur R.M."/>
            <person name="Epstein J.H."/>
            <person name="Hassan M."/>
            <person name="Klassen M."/>
            <person name="Woodard K."/>
            <person name="Webb A."/>
            <person name="Webby R.J."/>
            <person name="El Zowalaty M.E."/>
        </authorList>
    </citation>
    <scope>NUCLEOTIDE SEQUENCE [LARGE SCALE GENOMIC DNA]</scope>
    <source>
        <strain evidence="2">Pf1</strain>
    </source>
</reference>
<protein>
    <submittedName>
        <fullName evidence="2">Uncharacterized protein</fullName>
    </submittedName>
</protein>
<evidence type="ECO:0000313" key="2">
    <source>
        <dbReference type="EMBL" id="CAH0484692.1"/>
    </source>
</evidence>
<evidence type="ECO:0000256" key="1">
    <source>
        <dbReference type="SAM" id="MobiDB-lite"/>
    </source>
</evidence>
<proteinExistence type="predicted"/>
<accession>A0ABN8BSC1</accession>
<evidence type="ECO:0000313" key="3">
    <source>
        <dbReference type="Proteomes" id="UP001157938"/>
    </source>
</evidence>
<organism evidence="2 3">
    <name type="scientific">Peronospora farinosa</name>
    <dbReference type="NCBI Taxonomy" id="134698"/>
    <lineage>
        <taxon>Eukaryota</taxon>
        <taxon>Sar</taxon>
        <taxon>Stramenopiles</taxon>
        <taxon>Oomycota</taxon>
        <taxon>Peronosporomycetes</taxon>
        <taxon>Peronosporales</taxon>
        <taxon>Peronosporaceae</taxon>
        <taxon>Peronospora</taxon>
    </lineage>
</organism>
<feature type="region of interest" description="Disordered" evidence="1">
    <location>
        <begin position="1"/>
        <end position="23"/>
    </location>
</feature>
<dbReference type="Proteomes" id="UP001157938">
    <property type="component" value="Unassembled WGS sequence"/>
</dbReference>
<dbReference type="EMBL" id="CAKLBC010000086">
    <property type="protein sequence ID" value="CAH0484692.1"/>
    <property type="molecule type" value="Genomic_DNA"/>
</dbReference>
<keyword evidence="3" id="KW-1185">Reference proteome</keyword>